<reference evidence="7 8" key="1">
    <citation type="submission" date="2015-11" db="EMBL/GenBank/DDBJ databases">
        <title>Genomes and virulence difference between two physiological races of Phytophthora nicotianae.</title>
        <authorList>
            <person name="Liu H."/>
            <person name="Ma X."/>
            <person name="Yu H."/>
            <person name="Fang D."/>
            <person name="Li Y."/>
            <person name="Wang X."/>
            <person name="Wang W."/>
            <person name="Dong Y."/>
            <person name="Xiao B."/>
        </authorList>
    </citation>
    <scope>NUCLEOTIDE SEQUENCE [LARGE SCALE GENOMIC DNA]</scope>
    <source>
        <strain evidence="8">race 1</strain>
    </source>
</reference>
<feature type="transmembrane region" description="Helical" evidence="5">
    <location>
        <begin position="40"/>
        <end position="67"/>
    </location>
</feature>
<keyword evidence="4 5" id="KW-0472">Membrane</keyword>
<dbReference type="Pfam" id="PF01490">
    <property type="entry name" value="Aa_trans"/>
    <property type="match status" value="1"/>
</dbReference>
<keyword evidence="3 5" id="KW-1133">Transmembrane helix</keyword>
<dbReference type="GO" id="GO:0015179">
    <property type="term" value="F:L-amino acid transmembrane transporter activity"/>
    <property type="evidence" value="ECO:0007669"/>
    <property type="project" value="TreeGrafter"/>
</dbReference>
<sequence>MPRKAFFTTEDAKAAFNLFCCVYGIGTLGMPANFSRAGPFIAVIAMVFMAFANVYGAVAICRVMLLAPTSVKTYGDLGEWAMGKTGRYLSVISQMANCLLVPCVFLVLGGTLLDGLFPGAFSATTWIILMALSCMPVCLVPTLKEGAGAAFAGCMGTIITDVIGVAVVMHGMRGHPSIPKPDLNFKQVAGAFGNLALAYGAGIVIPALQRQHSDPTRMPRVVGVTMTFISVLFLILASTAYSSIGCQISGNLLYAIYPDSDTGLTTLGFRSDWEAAEYRGANAIKYVILRLIMITLLVIASIILKDHFHDLADFAGASCITVNSIILPIVFLLKKKWNVMPLWEKAPALIVVVVCFSLGCYVTYTSGKNLFAPSDDDTAFPFCASEFENNVYYNYTAEHET</sequence>
<evidence type="ECO:0000256" key="2">
    <source>
        <dbReference type="ARBA" id="ARBA00022692"/>
    </source>
</evidence>
<comment type="caution">
    <text evidence="7">The sequence shown here is derived from an EMBL/GenBank/DDBJ whole genome shotgun (WGS) entry which is preliminary data.</text>
</comment>
<dbReference type="InterPro" id="IPR013057">
    <property type="entry name" value="AA_transpt_TM"/>
</dbReference>
<feature type="transmembrane region" description="Helical" evidence="5">
    <location>
        <begin position="311"/>
        <end position="333"/>
    </location>
</feature>
<dbReference type="Proteomes" id="UP000054636">
    <property type="component" value="Unassembled WGS sequence"/>
</dbReference>
<proteinExistence type="predicted"/>
<feature type="transmembrane region" description="Helical" evidence="5">
    <location>
        <begin position="120"/>
        <end position="140"/>
    </location>
</feature>
<feature type="transmembrane region" description="Helical" evidence="5">
    <location>
        <begin position="12"/>
        <end position="34"/>
    </location>
</feature>
<accession>A0A0W8CPX8</accession>
<dbReference type="PANTHER" id="PTHR22950:SF349">
    <property type="entry name" value="AMINO ACID TRANSPORTER TRANSMEMBRANE DOMAIN-CONTAINING PROTEIN"/>
    <property type="match status" value="1"/>
</dbReference>
<feature type="transmembrane region" description="Helical" evidence="5">
    <location>
        <begin position="88"/>
        <end position="108"/>
    </location>
</feature>
<evidence type="ECO:0000259" key="6">
    <source>
        <dbReference type="Pfam" id="PF01490"/>
    </source>
</evidence>
<evidence type="ECO:0000256" key="3">
    <source>
        <dbReference type="ARBA" id="ARBA00022989"/>
    </source>
</evidence>
<feature type="transmembrane region" description="Helical" evidence="5">
    <location>
        <begin position="283"/>
        <end position="304"/>
    </location>
</feature>
<evidence type="ECO:0000313" key="8">
    <source>
        <dbReference type="Proteomes" id="UP000054636"/>
    </source>
</evidence>
<organism evidence="7 8">
    <name type="scientific">Phytophthora nicotianae</name>
    <name type="common">Potato buckeye rot agent</name>
    <name type="synonym">Phytophthora parasitica</name>
    <dbReference type="NCBI Taxonomy" id="4792"/>
    <lineage>
        <taxon>Eukaryota</taxon>
        <taxon>Sar</taxon>
        <taxon>Stramenopiles</taxon>
        <taxon>Oomycota</taxon>
        <taxon>Peronosporomycetes</taxon>
        <taxon>Peronosporales</taxon>
        <taxon>Peronosporaceae</taxon>
        <taxon>Phytophthora</taxon>
    </lineage>
</organism>
<evidence type="ECO:0000313" key="7">
    <source>
        <dbReference type="EMBL" id="KUF86235.1"/>
    </source>
</evidence>
<dbReference type="EMBL" id="LNFP01001461">
    <property type="protein sequence ID" value="KUF86235.1"/>
    <property type="molecule type" value="Genomic_DNA"/>
</dbReference>
<feature type="transmembrane region" description="Helical" evidence="5">
    <location>
        <begin position="188"/>
        <end position="209"/>
    </location>
</feature>
<feature type="domain" description="Amino acid transporter transmembrane" evidence="6">
    <location>
        <begin position="13"/>
        <end position="254"/>
    </location>
</feature>
<dbReference type="GO" id="GO:0005774">
    <property type="term" value="C:vacuolar membrane"/>
    <property type="evidence" value="ECO:0007669"/>
    <property type="project" value="TreeGrafter"/>
</dbReference>
<evidence type="ECO:0000256" key="1">
    <source>
        <dbReference type="ARBA" id="ARBA00004141"/>
    </source>
</evidence>
<comment type="subcellular location">
    <subcellularLocation>
        <location evidence="1">Membrane</location>
        <topology evidence="1">Multi-pass membrane protein</topology>
    </subcellularLocation>
</comment>
<name>A0A0W8CPX8_PHYNI</name>
<keyword evidence="2 5" id="KW-0812">Transmembrane</keyword>
<feature type="transmembrane region" description="Helical" evidence="5">
    <location>
        <begin position="221"/>
        <end position="244"/>
    </location>
</feature>
<dbReference type="PANTHER" id="PTHR22950">
    <property type="entry name" value="AMINO ACID TRANSPORTER"/>
    <property type="match status" value="1"/>
</dbReference>
<protein>
    <recommendedName>
        <fullName evidence="6">Amino acid transporter transmembrane domain-containing protein</fullName>
    </recommendedName>
</protein>
<gene>
    <name evidence="7" type="ORF">AM588_10002382</name>
</gene>
<feature type="transmembrane region" description="Helical" evidence="5">
    <location>
        <begin position="345"/>
        <end position="364"/>
    </location>
</feature>
<feature type="transmembrane region" description="Helical" evidence="5">
    <location>
        <begin position="147"/>
        <end position="168"/>
    </location>
</feature>
<dbReference type="AlphaFoldDB" id="A0A0W8CPX8"/>
<evidence type="ECO:0000256" key="4">
    <source>
        <dbReference type="ARBA" id="ARBA00023136"/>
    </source>
</evidence>
<evidence type="ECO:0000256" key="5">
    <source>
        <dbReference type="SAM" id="Phobius"/>
    </source>
</evidence>